<dbReference type="GO" id="GO:0016042">
    <property type="term" value="P:lipid catabolic process"/>
    <property type="evidence" value="ECO:0007669"/>
    <property type="project" value="TreeGrafter"/>
</dbReference>
<dbReference type="InterPro" id="IPR000734">
    <property type="entry name" value="TAG_lipase"/>
</dbReference>
<feature type="domain" description="Lipase" evidence="5">
    <location>
        <begin position="318"/>
        <end position="418"/>
    </location>
</feature>
<evidence type="ECO:0000256" key="3">
    <source>
        <dbReference type="ARBA" id="ARBA00022525"/>
    </source>
</evidence>
<feature type="non-terminal residue" evidence="6">
    <location>
        <position position="1"/>
    </location>
</feature>
<name>A0A0L7KQH4_OPEBR</name>
<dbReference type="EMBL" id="JTDY01007424">
    <property type="protein sequence ID" value="KOB65209.1"/>
    <property type="molecule type" value="Genomic_DNA"/>
</dbReference>
<protein>
    <submittedName>
        <fullName evidence="6">Vitellogenin</fullName>
    </submittedName>
</protein>
<accession>A0A0L7KQH4</accession>
<comment type="similarity">
    <text evidence="2 4">Belongs to the AB hydrolase superfamily. Lipase family.</text>
</comment>
<evidence type="ECO:0000256" key="1">
    <source>
        <dbReference type="ARBA" id="ARBA00004613"/>
    </source>
</evidence>
<feature type="domain" description="Lipase" evidence="5">
    <location>
        <begin position="35"/>
        <end position="232"/>
    </location>
</feature>
<evidence type="ECO:0000313" key="6">
    <source>
        <dbReference type="EMBL" id="KOB65209.1"/>
    </source>
</evidence>
<feature type="non-terminal residue" evidence="6">
    <location>
        <position position="432"/>
    </location>
</feature>
<comment type="caution">
    <text evidence="6">The sequence shown here is derived from an EMBL/GenBank/DDBJ whole genome shotgun (WGS) entry which is preliminary data.</text>
</comment>
<dbReference type="Pfam" id="PF00151">
    <property type="entry name" value="Lipase"/>
    <property type="match status" value="2"/>
</dbReference>
<dbReference type="SUPFAM" id="SSF53474">
    <property type="entry name" value="alpha/beta-Hydrolases"/>
    <property type="match status" value="2"/>
</dbReference>
<evidence type="ECO:0000256" key="4">
    <source>
        <dbReference type="RuleBase" id="RU004262"/>
    </source>
</evidence>
<evidence type="ECO:0000313" key="7">
    <source>
        <dbReference type="Proteomes" id="UP000037510"/>
    </source>
</evidence>
<dbReference type="PANTHER" id="PTHR11610">
    <property type="entry name" value="LIPASE"/>
    <property type="match status" value="1"/>
</dbReference>
<keyword evidence="3" id="KW-0964">Secreted</keyword>
<proteinExistence type="inferred from homology"/>
<dbReference type="STRING" id="104452.A0A0L7KQH4"/>
<dbReference type="GO" id="GO:0017171">
    <property type="term" value="F:serine hydrolase activity"/>
    <property type="evidence" value="ECO:0007669"/>
    <property type="project" value="TreeGrafter"/>
</dbReference>
<dbReference type="GO" id="GO:0016298">
    <property type="term" value="F:lipase activity"/>
    <property type="evidence" value="ECO:0007669"/>
    <property type="project" value="InterPro"/>
</dbReference>
<dbReference type="PANTHER" id="PTHR11610:SF37">
    <property type="entry name" value="GH01208P"/>
    <property type="match status" value="1"/>
</dbReference>
<gene>
    <name evidence="6" type="ORF">OBRU01_22394</name>
</gene>
<evidence type="ECO:0000256" key="2">
    <source>
        <dbReference type="ARBA" id="ARBA00010701"/>
    </source>
</evidence>
<keyword evidence="7" id="KW-1185">Reference proteome</keyword>
<dbReference type="GO" id="GO:0005615">
    <property type="term" value="C:extracellular space"/>
    <property type="evidence" value="ECO:0007669"/>
    <property type="project" value="TreeGrafter"/>
</dbReference>
<dbReference type="Gene3D" id="3.40.50.1820">
    <property type="entry name" value="alpha/beta hydrolase"/>
    <property type="match status" value="3"/>
</dbReference>
<organism evidence="6 7">
    <name type="scientific">Operophtera brumata</name>
    <name type="common">Winter moth</name>
    <name type="synonym">Phalaena brumata</name>
    <dbReference type="NCBI Taxonomy" id="104452"/>
    <lineage>
        <taxon>Eukaryota</taxon>
        <taxon>Metazoa</taxon>
        <taxon>Ecdysozoa</taxon>
        <taxon>Arthropoda</taxon>
        <taxon>Hexapoda</taxon>
        <taxon>Insecta</taxon>
        <taxon>Pterygota</taxon>
        <taxon>Neoptera</taxon>
        <taxon>Endopterygota</taxon>
        <taxon>Lepidoptera</taxon>
        <taxon>Glossata</taxon>
        <taxon>Ditrysia</taxon>
        <taxon>Geometroidea</taxon>
        <taxon>Geometridae</taxon>
        <taxon>Larentiinae</taxon>
        <taxon>Operophtera</taxon>
    </lineage>
</organism>
<comment type="subcellular location">
    <subcellularLocation>
        <location evidence="1">Secreted</location>
    </subcellularLocation>
</comment>
<dbReference type="InterPro" id="IPR013818">
    <property type="entry name" value="Lipase"/>
</dbReference>
<dbReference type="Proteomes" id="UP000037510">
    <property type="component" value="Unassembled WGS sequence"/>
</dbReference>
<sequence length="432" mass="46768">TLQSSSAAFLRCYNGKIDDYVEEPLENAEALLNSSCYDSTLFNLFYIFGFNGKVKGNLTEEVLNALLNLQDRNTFLVNWEKEAESVTNLNNAGYISSYVGFQLGAALARMSDLGFDLSKTHAMGHSLGAHVLGNAGRYLIKAGKIISRISGCDPAGALFDKYAPIAPALDKSCADFVDITHTDPGGYATNSSKAHLDIWFNYGNFIYGPEEEQVQPGCPVGDYEMFTSNGFTQFAGGAWLRCYKGSLESYLATPLNQPLPILFTSCLDPALPTVVYTFGYRGRTNGPATKAVLEGYIQRKKRNVILLDWEEEAKSGQAGINMESVHLVGHSLGAHIMGFAGKKTRELGQVMPRITGLDPARALFEGTFTVQNGLDRTCARFVDIIHSDPGGYGTSTATGTVDIWPNYGSAGPQPGCPSGDFDMFTPEGTPLP</sequence>
<evidence type="ECO:0000259" key="5">
    <source>
        <dbReference type="Pfam" id="PF00151"/>
    </source>
</evidence>
<reference evidence="6 7" key="1">
    <citation type="journal article" date="2015" name="Genome Biol. Evol.">
        <title>The genome of winter moth (Operophtera brumata) provides a genomic perspective on sexual dimorphism and phenology.</title>
        <authorList>
            <person name="Derks M.F."/>
            <person name="Smit S."/>
            <person name="Salis L."/>
            <person name="Schijlen E."/>
            <person name="Bossers A."/>
            <person name="Mateman C."/>
            <person name="Pijl A.S."/>
            <person name="de Ridder D."/>
            <person name="Groenen M.A."/>
            <person name="Visser M.E."/>
            <person name="Megens H.J."/>
        </authorList>
    </citation>
    <scope>NUCLEOTIDE SEQUENCE [LARGE SCALE GENOMIC DNA]</scope>
    <source>
        <strain evidence="6">WM2013NL</strain>
        <tissue evidence="6">Head and thorax</tissue>
    </source>
</reference>
<dbReference type="InterPro" id="IPR029058">
    <property type="entry name" value="AB_hydrolase_fold"/>
</dbReference>
<dbReference type="AlphaFoldDB" id="A0A0L7KQH4"/>